<organism evidence="1 2">
    <name type="scientific">Marinomonas pontica</name>
    <dbReference type="NCBI Taxonomy" id="264739"/>
    <lineage>
        <taxon>Bacteria</taxon>
        <taxon>Pseudomonadati</taxon>
        <taxon>Pseudomonadota</taxon>
        <taxon>Gammaproteobacteria</taxon>
        <taxon>Oceanospirillales</taxon>
        <taxon>Oceanospirillaceae</taxon>
        <taxon>Marinomonas</taxon>
    </lineage>
</organism>
<protein>
    <submittedName>
        <fullName evidence="1">Uncharacterized protein</fullName>
    </submittedName>
</protein>
<dbReference type="RefSeq" id="WP_338265062.1">
    <property type="nucleotide sequence ID" value="NZ_AP027271.1"/>
</dbReference>
<reference evidence="1 2" key="1">
    <citation type="submission" date="2023-01" db="EMBL/GenBank/DDBJ databases">
        <title>Complete genome sequence of Marinomonas pontica strain 200518_36.</title>
        <authorList>
            <person name="Ueki S."/>
            <person name="Gajardo G."/>
            <person name="Maruyama F."/>
        </authorList>
    </citation>
    <scope>NUCLEOTIDE SEQUENCE [LARGE SCALE GENOMIC DNA]</scope>
    <source>
        <strain evidence="1 2">200518_36</strain>
    </source>
</reference>
<sequence>MNDFIENITKIEQWAIEEINSNWTIEFSVELKDDELLERVVRDFMATHPLGVFLAAPNYGRLLVIQILDFYDLLSVENIYFVESELKRDLDDYTCYASFIDCTLRQLKLKRSI</sequence>
<proteinExistence type="predicted"/>
<gene>
    <name evidence="1" type="ORF">MACH16_04780</name>
</gene>
<dbReference type="Proteomes" id="UP001307608">
    <property type="component" value="Chromosome"/>
</dbReference>
<dbReference type="EMBL" id="AP027271">
    <property type="protein sequence ID" value="BDX01730.1"/>
    <property type="molecule type" value="Genomic_DNA"/>
</dbReference>
<name>A0ABM8FCG8_9GAMM</name>
<evidence type="ECO:0000313" key="2">
    <source>
        <dbReference type="Proteomes" id="UP001307608"/>
    </source>
</evidence>
<keyword evidence="2" id="KW-1185">Reference proteome</keyword>
<accession>A0ABM8FCG8</accession>
<evidence type="ECO:0000313" key="1">
    <source>
        <dbReference type="EMBL" id="BDX01730.1"/>
    </source>
</evidence>